<proteinExistence type="predicted"/>
<evidence type="ECO:0000313" key="2">
    <source>
        <dbReference type="EnsemblMetazoa" id="AMEC015531-PA"/>
    </source>
</evidence>
<name>A0A182U7W9_9DIPT</name>
<dbReference type="EnsemblMetazoa" id="AMEC015531-RA">
    <property type="protein sequence ID" value="AMEC015531-PA"/>
    <property type="gene ID" value="AMEC015531"/>
</dbReference>
<evidence type="ECO:0000313" key="3">
    <source>
        <dbReference type="Proteomes" id="UP000075902"/>
    </source>
</evidence>
<dbReference type="VEuPathDB" id="VectorBase:AMEC015531"/>
<dbReference type="Proteomes" id="UP000075902">
    <property type="component" value="Unassembled WGS sequence"/>
</dbReference>
<keyword evidence="3" id="KW-1185">Reference proteome</keyword>
<sequence length="104" mass="11298">MTLVSSHTTKELSATQWAVGGWASFMQGCRAPVDGWEEARVRHPTAIFPIPCGLEARDRNPISINKRSPQAEPGTGPYRTTGLKLHDDVDDDDDGTQTSDGCKS</sequence>
<accession>A0A182U7W9</accession>
<organism evidence="2 3">
    <name type="scientific">Anopheles melas</name>
    <dbReference type="NCBI Taxonomy" id="34690"/>
    <lineage>
        <taxon>Eukaryota</taxon>
        <taxon>Metazoa</taxon>
        <taxon>Ecdysozoa</taxon>
        <taxon>Arthropoda</taxon>
        <taxon>Hexapoda</taxon>
        <taxon>Insecta</taxon>
        <taxon>Pterygota</taxon>
        <taxon>Neoptera</taxon>
        <taxon>Endopterygota</taxon>
        <taxon>Diptera</taxon>
        <taxon>Nematocera</taxon>
        <taxon>Culicoidea</taxon>
        <taxon>Culicidae</taxon>
        <taxon>Anophelinae</taxon>
        <taxon>Anopheles</taxon>
    </lineage>
</organism>
<feature type="region of interest" description="Disordered" evidence="1">
    <location>
        <begin position="59"/>
        <end position="104"/>
    </location>
</feature>
<dbReference type="AlphaFoldDB" id="A0A182U7W9"/>
<evidence type="ECO:0000256" key="1">
    <source>
        <dbReference type="SAM" id="MobiDB-lite"/>
    </source>
</evidence>
<protein>
    <submittedName>
        <fullName evidence="2">Uncharacterized protein</fullName>
    </submittedName>
</protein>
<reference evidence="3" key="1">
    <citation type="submission" date="2014-01" db="EMBL/GenBank/DDBJ databases">
        <title>The Genome Sequence of Anopheles melas CM1001059_A (V2).</title>
        <authorList>
            <consortium name="The Broad Institute Genomics Platform"/>
            <person name="Neafsey D.E."/>
            <person name="Besansky N."/>
            <person name="Howell P."/>
            <person name="Walton C."/>
            <person name="Young S.K."/>
            <person name="Zeng Q."/>
            <person name="Gargeya S."/>
            <person name="Fitzgerald M."/>
            <person name="Haas B."/>
            <person name="Abouelleil A."/>
            <person name="Allen A.W."/>
            <person name="Alvarado L."/>
            <person name="Arachchi H.M."/>
            <person name="Berlin A.M."/>
            <person name="Chapman S.B."/>
            <person name="Gainer-Dewar J."/>
            <person name="Goldberg J."/>
            <person name="Griggs A."/>
            <person name="Gujja S."/>
            <person name="Hansen M."/>
            <person name="Howarth C."/>
            <person name="Imamovic A."/>
            <person name="Ireland A."/>
            <person name="Larimer J."/>
            <person name="McCowan C."/>
            <person name="Murphy C."/>
            <person name="Pearson M."/>
            <person name="Poon T.W."/>
            <person name="Priest M."/>
            <person name="Roberts A."/>
            <person name="Saif S."/>
            <person name="Shea T."/>
            <person name="Sisk P."/>
            <person name="Sykes S."/>
            <person name="Wortman J."/>
            <person name="Nusbaum C."/>
            <person name="Birren B."/>
        </authorList>
    </citation>
    <scope>NUCLEOTIDE SEQUENCE [LARGE SCALE GENOMIC DNA]</scope>
    <source>
        <strain evidence="3">CM1001059</strain>
    </source>
</reference>
<reference evidence="2" key="2">
    <citation type="submission" date="2020-05" db="UniProtKB">
        <authorList>
            <consortium name="EnsemblMetazoa"/>
        </authorList>
    </citation>
    <scope>IDENTIFICATION</scope>
    <source>
        <strain evidence="2">CM1001059</strain>
    </source>
</reference>